<comment type="caution">
    <text evidence="2">The sequence shown here is derived from an EMBL/GenBank/DDBJ whole genome shotgun (WGS) entry which is preliminary data.</text>
</comment>
<proteinExistence type="predicted"/>
<evidence type="ECO:0000313" key="2">
    <source>
        <dbReference type="EMBL" id="GAA1543378.1"/>
    </source>
</evidence>
<dbReference type="EMBL" id="BAAAOR010000040">
    <property type="protein sequence ID" value="GAA1543378.1"/>
    <property type="molecule type" value="Genomic_DNA"/>
</dbReference>
<evidence type="ECO:0000313" key="3">
    <source>
        <dbReference type="Proteomes" id="UP001500842"/>
    </source>
</evidence>
<sequence length="155" mass="16969">MIGGYVHQSSGEVNDWWPRHVGGKEFPDVPEHIASTADEAHQSLSIGAHRGAIALARAVVEATAKDHGITKGMLDKKIDEMAKQGVISDAMKDAAHEIRFAGNEVAHADLAEEPITKEDAEEVLALMDAILTRVYQEPAQVARVRQRREERRGGE</sequence>
<keyword evidence="3" id="KW-1185">Reference proteome</keyword>
<accession>A0ABN2BLX7</accession>
<protein>
    <recommendedName>
        <fullName evidence="1">DUF4145 domain-containing protein</fullName>
    </recommendedName>
</protein>
<evidence type="ECO:0000259" key="1">
    <source>
        <dbReference type="Pfam" id="PF13643"/>
    </source>
</evidence>
<dbReference type="Pfam" id="PF13643">
    <property type="entry name" value="DUF4145"/>
    <property type="match status" value="1"/>
</dbReference>
<dbReference type="InterPro" id="IPR025285">
    <property type="entry name" value="DUF4145"/>
</dbReference>
<organism evidence="2 3">
    <name type="scientific">Nocardioides humi</name>
    <dbReference type="NCBI Taxonomy" id="449461"/>
    <lineage>
        <taxon>Bacteria</taxon>
        <taxon>Bacillati</taxon>
        <taxon>Actinomycetota</taxon>
        <taxon>Actinomycetes</taxon>
        <taxon>Propionibacteriales</taxon>
        <taxon>Nocardioidaceae</taxon>
        <taxon>Nocardioides</taxon>
    </lineage>
</organism>
<reference evidence="2 3" key="1">
    <citation type="journal article" date="2019" name="Int. J. Syst. Evol. Microbiol.">
        <title>The Global Catalogue of Microorganisms (GCM) 10K type strain sequencing project: providing services to taxonomists for standard genome sequencing and annotation.</title>
        <authorList>
            <consortium name="The Broad Institute Genomics Platform"/>
            <consortium name="The Broad Institute Genome Sequencing Center for Infectious Disease"/>
            <person name="Wu L."/>
            <person name="Ma J."/>
        </authorList>
    </citation>
    <scope>NUCLEOTIDE SEQUENCE [LARGE SCALE GENOMIC DNA]</scope>
    <source>
        <strain evidence="2 3">JCM 14942</strain>
    </source>
</reference>
<dbReference type="Proteomes" id="UP001500842">
    <property type="component" value="Unassembled WGS sequence"/>
</dbReference>
<name>A0ABN2BLX7_9ACTN</name>
<feature type="domain" description="DUF4145" evidence="1">
    <location>
        <begin position="39"/>
        <end position="128"/>
    </location>
</feature>
<gene>
    <name evidence="2" type="ORF">GCM10009788_52350</name>
</gene>